<dbReference type="InterPro" id="IPR001328">
    <property type="entry name" value="Pept_tRNA_hydro"/>
</dbReference>
<evidence type="ECO:0000256" key="2">
    <source>
        <dbReference type="ARBA" id="ARBA00022555"/>
    </source>
</evidence>
<comment type="caution">
    <text evidence="6">The sequence shown here is derived from an EMBL/GenBank/DDBJ whole genome shotgun (WGS) entry which is preliminary data.</text>
</comment>
<evidence type="ECO:0000313" key="6">
    <source>
        <dbReference type="EMBL" id="OIQ91121.1"/>
    </source>
</evidence>
<dbReference type="PROSITE" id="PS01196">
    <property type="entry name" value="PEPT_TRNA_HYDROL_2"/>
    <property type="match status" value="1"/>
</dbReference>
<dbReference type="GO" id="GO:0004045">
    <property type="term" value="F:peptidyl-tRNA hydrolase activity"/>
    <property type="evidence" value="ECO:0007669"/>
    <property type="project" value="UniProtKB-EC"/>
</dbReference>
<protein>
    <recommendedName>
        <fullName evidence="1">peptidyl-tRNA hydrolase</fullName>
        <ecNumber evidence="1">3.1.1.29</ecNumber>
    </recommendedName>
</protein>
<dbReference type="InterPro" id="IPR018171">
    <property type="entry name" value="Pept_tRNA_hydro_CS"/>
</dbReference>
<name>A0A1J5R5F0_9ZZZZ</name>
<dbReference type="EMBL" id="MLJW01000269">
    <property type="protein sequence ID" value="OIQ91121.1"/>
    <property type="molecule type" value="Genomic_DNA"/>
</dbReference>
<dbReference type="PANTHER" id="PTHR17224">
    <property type="entry name" value="PEPTIDYL-TRNA HYDROLASE"/>
    <property type="match status" value="1"/>
</dbReference>
<organism evidence="6">
    <name type="scientific">mine drainage metagenome</name>
    <dbReference type="NCBI Taxonomy" id="410659"/>
    <lineage>
        <taxon>unclassified sequences</taxon>
        <taxon>metagenomes</taxon>
        <taxon>ecological metagenomes</taxon>
    </lineage>
</organism>
<keyword evidence="3 6" id="KW-0378">Hydrolase</keyword>
<keyword evidence="2" id="KW-0820">tRNA-binding</keyword>
<evidence type="ECO:0000256" key="5">
    <source>
        <dbReference type="ARBA" id="ARBA00038063"/>
    </source>
</evidence>
<dbReference type="AlphaFoldDB" id="A0A1J5R5F0"/>
<dbReference type="CDD" id="cd00462">
    <property type="entry name" value="PTH"/>
    <property type="match status" value="1"/>
</dbReference>
<keyword evidence="4" id="KW-0694">RNA-binding</keyword>
<dbReference type="FunFam" id="3.40.50.1470:FF:000001">
    <property type="entry name" value="Peptidyl-tRNA hydrolase"/>
    <property type="match status" value="1"/>
</dbReference>
<gene>
    <name evidence="6" type="primary">pth_9</name>
    <name evidence="6" type="ORF">GALL_269730</name>
</gene>
<dbReference type="Pfam" id="PF01195">
    <property type="entry name" value="Pept_tRNA_hydro"/>
    <property type="match status" value="1"/>
</dbReference>
<sequence>MNSIKLLVGLGNPGDKYAATRHNAGFWWIDQLAIQTNSKLALDAKFLGFAGKLNPSTDTWLLKPTTFMNVSGKSVAALANYYKILPAQILIIHDELDLPPNTAKLKKGGGHGGHNGLKDIASALGTADFWRLRLGIGHPGDRNEVINFVLKAPLKDEQTAINQCIDDSMQIVPQLLSGDFETAMLKLHTKKTNRE</sequence>
<reference evidence="6" key="1">
    <citation type="submission" date="2016-10" db="EMBL/GenBank/DDBJ databases">
        <title>Sequence of Gallionella enrichment culture.</title>
        <authorList>
            <person name="Poehlein A."/>
            <person name="Muehling M."/>
            <person name="Daniel R."/>
        </authorList>
    </citation>
    <scope>NUCLEOTIDE SEQUENCE</scope>
</reference>
<dbReference type="HAMAP" id="MF_00083">
    <property type="entry name" value="Pept_tRNA_hydro_bact"/>
    <property type="match status" value="1"/>
</dbReference>
<dbReference type="InterPro" id="IPR036416">
    <property type="entry name" value="Pept_tRNA_hydro_sf"/>
</dbReference>
<accession>A0A1J5R5F0</accession>
<dbReference type="PANTHER" id="PTHR17224:SF1">
    <property type="entry name" value="PEPTIDYL-TRNA HYDROLASE"/>
    <property type="match status" value="1"/>
</dbReference>
<dbReference type="NCBIfam" id="TIGR00447">
    <property type="entry name" value="pth"/>
    <property type="match status" value="1"/>
</dbReference>
<dbReference type="EC" id="3.1.1.29" evidence="1"/>
<dbReference type="Gene3D" id="3.40.50.1470">
    <property type="entry name" value="Peptidyl-tRNA hydrolase"/>
    <property type="match status" value="1"/>
</dbReference>
<evidence type="ECO:0000256" key="3">
    <source>
        <dbReference type="ARBA" id="ARBA00022801"/>
    </source>
</evidence>
<evidence type="ECO:0000256" key="4">
    <source>
        <dbReference type="ARBA" id="ARBA00022884"/>
    </source>
</evidence>
<dbReference type="GO" id="GO:0000049">
    <property type="term" value="F:tRNA binding"/>
    <property type="evidence" value="ECO:0007669"/>
    <property type="project" value="UniProtKB-KW"/>
</dbReference>
<proteinExistence type="inferred from homology"/>
<comment type="similarity">
    <text evidence="5">Belongs to the PTH family.</text>
</comment>
<evidence type="ECO:0000256" key="1">
    <source>
        <dbReference type="ARBA" id="ARBA00013260"/>
    </source>
</evidence>
<dbReference type="SUPFAM" id="SSF53178">
    <property type="entry name" value="Peptidyl-tRNA hydrolase-like"/>
    <property type="match status" value="1"/>
</dbReference>